<name>L1IWR1_GUITC</name>
<feature type="region of interest" description="Disordered" evidence="1">
    <location>
        <begin position="141"/>
        <end position="164"/>
    </location>
</feature>
<reference evidence="2 4" key="1">
    <citation type="journal article" date="2012" name="Nature">
        <title>Algal genomes reveal evolutionary mosaicism and the fate of nucleomorphs.</title>
        <authorList>
            <consortium name="DOE Joint Genome Institute"/>
            <person name="Curtis B.A."/>
            <person name="Tanifuji G."/>
            <person name="Burki F."/>
            <person name="Gruber A."/>
            <person name="Irimia M."/>
            <person name="Maruyama S."/>
            <person name="Arias M.C."/>
            <person name="Ball S.G."/>
            <person name="Gile G.H."/>
            <person name="Hirakawa Y."/>
            <person name="Hopkins J.F."/>
            <person name="Kuo A."/>
            <person name="Rensing S.A."/>
            <person name="Schmutz J."/>
            <person name="Symeonidi A."/>
            <person name="Elias M."/>
            <person name="Eveleigh R.J."/>
            <person name="Herman E.K."/>
            <person name="Klute M.J."/>
            <person name="Nakayama T."/>
            <person name="Obornik M."/>
            <person name="Reyes-Prieto A."/>
            <person name="Armbrust E.V."/>
            <person name="Aves S.J."/>
            <person name="Beiko R.G."/>
            <person name="Coutinho P."/>
            <person name="Dacks J.B."/>
            <person name="Durnford D.G."/>
            <person name="Fast N.M."/>
            <person name="Green B.R."/>
            <person name="Grisdale C.J."/>
            <person name="Hempel F."/>
            <person name="Henrissat B."/>
            <person name="Hoppner M.P."/>
            <person name="Ishida K."/>
            <person name="Kim E."/>
            <person name="Koreny L."/>
            <person name="Kroth P.G."/>
            <person name="Liu Y."/>
            <person name="Malik S.B."/>
            <person name="Maier U.G."/>
            <person name="McRose D."/>
            <person name="Mock T."/>
            <person name="Neilson J.A."/>
            <person name="Onodera N.T."/>
            <person name="Poole A.M."/>
            <person name="Pritham E.J."/>
            <person name="Richards T.A."/>
            <person name="Rocap G."/>
            <person name="Roy S.W."/>
            <person name="Sarai C."/>
            <person name="Schaack S."/>
            <person name="Shirato S."/>
            <person name="Slamovits C.H."/>
            <person name="Spencer D.F."/>
            <person name="Suzuki S."/>
            <person name="Worden A.Z."/>
            <person name="Zauner S."/>
            <person name="Barry K."/>
            <person name="Bell C."/>
            <person name="Bharti A.K."/>
            <person name="Crow J.A."/>
            <person name="Grimwood J."/>
            <person name="Kramer R."/>
            <person name="Lindquist E."/>
            <person name="Lucas S."/>
            <person name="Salamov A."/>
            <person name="McFadden G.I."/>
            <person name="Lane C.E."/>
            <person name="Keeling P.J."/>
            <person name="Gray M.W."/>
            <person name="Grigoriev I.V."/>
            <person name="Archibald J.M."/>
        </authorList>
    </citation>
    <scope>NUCLEOTIDE SEQUENCE</scope>
    <source>
        <strain evidence="2 4">CCMP2712</strain>
    </source>
</reference>
<evidence type="ECO:0000313" key="4">
    <source>
        <dbReference type="Proteomes" id="UP000011087"/>
    </source>
</evidence>
<dbReference type="KEGG" id="gtt:GUITHDRAFT_164690"/>
<protein>
    <submittedName>
        <fullName evidence="2 3">Uncharacterized protein</fullName>
    </submittedName>
</protein>
<dbReference type="PaxDb" id="55529-EKX40289"/>
<accession>L1IWR1</accession>
<evidence type="ECO:0000256" key="1">
    <source>
        <dbReference type="SAM" id="MobiDB-lite"/>
    </source>
</evidence>
<keyword evidence="4" id="KW-1185">Reference proteome</keyword>
<dbReference type="RefSeq" id="XP_005827269.1">
    <property type="nucleotide sequence ID" value="XM_005827212.1"/>
</dbReference>
<sequence>MERALVSLSLLPIPPSPPSFLASLLLKALLRNLSSPLEYPNSVHVAMLSFLLLTFSDSPYSTPKLDRNTDGAADSKELFSMDPDELGALLLNRLRFQQEHYDKLKEERAHEEIDWKEESRALARYREQEVQEELWFTGQQKIAQADHQQTSHEEGSDNSKLEAHEEIDWKEESRALAKQWATMSKEEKERYRERRWAWELRPNRKRVGGTSRQTYNGLLDFPAPDIS</sequence>
<evidence type="ECO:0000313" key="2">
    <source>
        <dbReference type="EMBL" id="EKX40289.1"/>
    </source>
</evidence>
<proteinExistence type="predicted"/>
<dbReference type="AlphaFoldDB" id="L1IWR1"/>
<feature type="region of interest" description="Disordered" evidence="1">
    <location>
        <begin position="207"/>
        <end position="227"/>
    </location>
</feature>
<reference evidence="4" key="2">
    <citation type="submission" date="2012-11" db="EMBL/GenBank/DDBJ databases">
        <authorList>
            <person name="Kuo A."/>
            <person name="Curtis B.A."/>
            <person name="Tanifuji G."/>
            <person name="Burki F."/>
            <person name="Gruber A."/>
            <person name="Irimia M."/>
            <person name="Maruyama S."/>
            <person name="Arias M.C."/>
            <person name="Ball S.G."/>
            <person name="Gile G.H."/>
            <person name="Hirakawa Y."/>
            <person name="Hopkins J.F."/>
            <person name="Rensing S.A."/>
            <person name="Schmutz J."/>
            <person name="Symeonidi A."/>
            <person name="Elias M."/>
            <person name="Eveleigh R.J."/>
            <person name="Herman E.K."/>
            <person name="Klute M.J."/>
            <person name="Nakayama T."/>
            <person name="Obornik M."/>
            <person name="Reyes-Prieto A."/>
            <person name="Armbrust E.V."/>
            <person name="Aves S.J."/>
            <person name="Beiko R.G."/>
            <person name="Coutinho P."/>
            <person name="Dacks J.B."/>
            <person name="Durnford D.G."/>
            <person name="Fast N.M."/>
            <person name="Green B.R."/>
            <person name="Grisdale C."/>
            <person name="Hempe F."/>
            <person name="Henrissat B."/>
            <person name="Hoppner M.P."/>
            <person name="Ishida K.-I."/>
            <person name="Kim E."/>
            <person name="Koreny L."/>
            <person name="Kroth P.G."/>
            <person name="Liu Y."/>
            <person name="Malik S.-B."/>
            <person name="Maier U.G."/>
            <person name="McRose D."/>
            <person name="Mock T."/>
            <person name="Neilson J.A."/>
            <person name="Onodera N.T."/>
            <person name="Poole A.M."/>
            <person name="Pritham E.J."/>
            <person name="Richards T.A."/>
            <person name="Rocap G."/>
            <person name="Roy S.W."/>
            <person name="Sarai C."/>
            <person name="Schaack S."/>
            <person name="Shirato S."/>
            <person name="Slamovits C.H."/>
            <person name="Spencer D.F."/>
            <person name="Suzuki S."/>
            <person name="Worden A.Z."/>
            <person name="Zauner S."/>
            <person name="Barry K."/>
            <person name="Bell C."/>
            <person name="Bharti A.K."/>
            <person name="Crow J.A."/>
            <person name="Grimwood J."/>
            <person name="Kramer R."/>
            <person name="Lindquist E."/>
            <person name="Lucas S."/>
            <person name="Salamov A."/>
            <person name="McFadden G.I."/>
            <person name="Lane C.E."/>
            <person name="Keeling P.J."/>
            <person name="Gray M.W."/>
            <person name="Grigoriev I.V."/>
            <person name="Archibald J.M."/>
        </authorList>
    </citation>
    <scope>NUCLEOTIDE SEQUENCE</scope>
    <source>
        <strain evidence="4">CCMP2712</strain>
    </source>
</reference>
<dbReference type="EMBL" id="JH993032">
    <property type="protein sequence ID" value="EKX40289.1"/>
    <property type="molecule type" value="Genomic_DNA"/>
</dbReference>
<reference evidence="3" key="3">
    <citation type="submission" date="2015-06" db="UniProtKB">
        <authorList>
            <consortium name="EnsemblProtists"/>
        </authorList>
    </citation>
    <scope>IDENTIFICATION</scope>
</reference>
<dbReference type="EnsemblProtists" id="EKX40289">
    <property type="protein sequence ID" value="EKX40289"/>
    <property type="gene ID" value="GUITHDRAFT_164690"/>
</dbReference>
<evidence type="ECO:0000313" key="3">
    <source>
        <dbReference type="EnsemblProtists" id="EKX40289"/>
    </source>
</evidence>
<dbReference type="GeneID" id="17297045"/>
<organism evidence="2">
    <name type="scientific">Guillardia theta (strain CCMP2712)</name>
    <name type="common">Cryptophyte</name>
    <dbReference type="NCBI Taxonomy" id="905079"/>
    <lineage>
        <taxon>Eukaryota</taxon>
        <taxon>Cryptophyceae</taxon>
        <taxon>Pyrenomonadales</taxon>
        <taxon>Geminigeraceae</taxon>
        <taxon>Guillardia</taxon>
    </lineage>
</organism>
<feature type="compositionally biased region" description="Basic and acidic residues" evidence="1">
    <location>
        <begin position="149"/>
        <end position="164"/>
    </location>
</feature>
<dbReference type="HOGENOM" id="CLU_1221664_0_0_1"/>
<dbReference type="Proteomes" id="UP000011087">
    <property type="component" value="Unassembled WGS sequence"/>
</dbReference>
<gene>
    <name evidence="2" type="ORF">GUITHDRAFT_164690</name>
</gene>